<dbReference type="PANTHER" id="PTHR33332">
    <property type="entry name" value="REVERSE TRANSCRIPTASE DOMAIN-CONTAINING PROTEIN"/>
    <property type="match status" value="1"/>
</dbReference>
<accession>A0AAN7RU50</accession>
<comment type="caution">
    <text evidence="1">The sequence shown here is derived from an EMBL/GenBank/DDBJ whole genome shotgun (WGS) entry which is preliminary data.</text>
</comment>
<dbReference type="AlphaFoldDB" id="A0AAN7RU50"/>
<keyword evidence="2" id="KW-1185">Reference proteome</keyword>
<sequence length="145" mass="16367">MDTSIATRKAEGVVDTPEGCAAIQRDLHKLEKWADRNLIKFNKGKCEVLHLRKNNPLYQYGLGTDQLESSCAEKALGILVDNKLPTSHQYTLAAKKTNSILGCIRRRIATQSREVILPFYSALVRNMWSTVLDAGLPRMTQTWSY</sequence>
<name>A0AAN7RU50_MYCAM</name>
<evidence type="ECO:0008006" key="3">
    <source>
        <dbReference type="Google" id="ProtNLM"/>
    </source>
</evidence>
<evidence type="ECO:0000313" key="2">
    <source>
        <dbReference type="Proteomes" id="UP001333110"/>
    </source>
</evidence>
<dbReference type="Proteomes" id="UP001333110">
    <property type="component" value="Unassembled WGS sequence"/>
</dbReference>
<dbReference type="EMBL" id="JAUNZN010000009">
    <property type="protein sequence ID" value="KAK4816545.1"/>
    <property type="molecule type" value="Genomic_DNA"/>
</dbReference>
<evidence type="ECO:0000313" key="1">
    <source>
        <dbReference type="EMBL" id="KAK4816545.1"/>
    </source>
</evidence>
<organism evidence="1 2">
    <name type="scientific">Mycteria americana</name>
    <name type="common">Wood stork</name>
    <dbReference type="NCBI Taxonomy" id="33587"/>
    <lineage>
        <taxon>Eukaryota</taxon>
        <taxon>Metazoa</taxon>
        <taxon>Chordata</taxon>
        <taxon>Craniata</taxon>
        <taxon>Vertebrata</taxon>
        <taxon>Euteleostomi</taxon>
        <taxon>Archelosauria</taxon>
        <taxon>Archosauria</taxon>
        <taxon>Dinosauria</taxon>
        <taxon>Saurischia</taxon>
        <taxon>Theropoda</taxon>
        <taxon>Coelurosauria</taxon>
        <taxon>Aves</taxon>
        <taxon>Neognathae</taxon>
        <taxon>Neoaves</taxon>
        <taxon>Aequornithes</taxon>
        <taxon>Ciconiiformes</taxon>
        <taxon>Ciconiidae</taxon>
        <taxon>Mycteria</taxon>
    </lineage>
</organism>
<reference evidence="1 2" key="1">
    <citation type="journal article" date="2023" name="J. Hered.">
        <title>Chromosome-level genome of the wood stork (Mycteria americana) provides insight into avian chromosome evolution.</title>
        <authorList>
            <person name="Flamio R. Jr."/>
            <person name="Ramstad K.M."/>
        </authorList>
    </citation>
    <scope>NUCLEOTIDE SEQUENCE [LARGE SCALE GENOMIC DNA]</scope>
    <source>
        <strain evidence="1">JAX WOST 10</strain>
    </source>
</reference>
<gene>
    <name evidence="1" type="ORF">QYF61_017746</name>
</gene>
<proteinExistence type="predicted"/>
<protein>
    <recommendedName>
        <fullName evidence="3">Rna-directed dna polymerase from mobile element jockey-like</fullName>
    </recommendedName>
</protein>